<name>A0A7L5BDX2_9HYPH</name>
<reference evidence="1 2" key="1">
    <citation type="submission" date="2020-02" db="EMBL/GenBank/DDBJ databases">
        <title>Plant-Promoting Endophytic Bacterium Rhizobium oryzihabitans sp. nov., Isolated from the Root of Rice.</title>
        <authorList>
            <person name="zhao J."/>
            <person name="Zhang G."/>
        </authorList>
    </citation>
    <scope>NUCLEOTIDE SEQUENCE [LARGE SCALE GENOMIC DNA]</scope>
    <source>
        <strain evidence="1 2">M15</strain>
    </source>
</reference>
<protein>
    <submittedName>
        <fullName evidence="1">Uncharacterized protein</fullName>
    </submittedName>
</protein>
<dbReference type="KEGG" id="roy:G3A56_02035"/>
<dbReference type="AlphaFoldDB" id="A0A7L5BDX2"/>
<dbReference type="Proteomes" id="UP000464865">
    <property type="component" value="Chromosome M15-11"/>
</dbReference>
<dbReference type="EMBL" id="CP048632">
    <property type="protein sequence ID" value="QIB36923.1"/>
    <property type="molecule type" value="Genomic_DNA"/>
</dbReference>
<accession>A0A7L5BDX2</accession>
<organism evidence="1 2">
    <name type="scientific">Rhizobium oryzihabitans</name>
    <dbReference type="NCBI Taxonomy" id="2267833"/>
    <lineage>
        <taxon>Bacteria</taxon>
        <taxon>Pseudomonadati</taxon>
        <taxon>Pseudomonadota</taxon>
        <taxon>Alphaproteobacteria</taxon>
        <taxon>Hyphomicrobiales</taxon>
        <taxon>Rhizobiaceae</taxon>
        <taxon>Rhizobium/Agrobacterium group</taxon>
        <taxon>Rhizobium</taxon>
    </lineage>
</organism>
<proteinExistence type="predicted"/>
<gene>
    <name evidence="1" type="ORF">G3A56_02035</name>
</gene>
<evidence type="ECO:0000313" key="2">
    <source>
        <dbReference type="Proteomes" id="UP000464865"/>
    </source>
</evidence>
<evidence type="ECO:0000313" key="1">
    <source>
        <dbReference type="EMBL" id="QIB36923.1"/>
    </source>
</evidence>
<keyword evidence="2" id="KW-1185">Reference proteome</keyword>
<dbReference type="RefSeq" id="WP_164056095.1">
    <property type="nucleotide sequence ID" value="NZ_CP048632.1"/>
</dbReference>
<sequence>MQGEIINRLRSAIEYVEADKAQDYADAETTGERVDLNNYDVSLSLEDAKALESALSNAVAVAEIVSAHGDPEAFGERELVALVDIQKFPYRTKLYASANPTNPPALSE</sequence>